<keyword evidence="7 10" id="KW-0812">Transmembrane</keyword>
<dbReference type="InterPro" id="IPR012902">
    <property type="entry name" value="N_methyl_site"/>
</dbReference>
<keyword evidence="8 10" id="KW-1133">Transmembrane helix</keyword>
<comment type="caution">
    <text evidence="11">The sequence shown here is derived from an EMBL/GenBank/DDBJ whole genome shotgun (WGS) entry which is preliminary data.</text>
</comment>
<sequence>MKRQAGFTLIEVMIALMLMAVVSLIAWRGLDSVNRTDEHLRRSSAQTQQLLAALGQLERDVALRAGIELVEPLPPDQAPSSSAGPVPLSVRSAEGKGFRLDLIRASPQQDGRLQRVRWWLKGGTLYRSAAEARSRFPLPAPQDGVAVLEQVTSMELRVWQPGKGWRPLSGNRQDNPTGLEISLVRDTPQGVERYRQVLGPLE</sequence>
<dbReference type="Pfam" id="PF11612">
    <property type="entry name" value="T2SSJ"/>
    <property type="match status" value="1"/>
</dbReference>
<dbReference type="GO" id="GO:0015628">
    <property type="term" value="P:protein secretion by the type II secretion system"/>
    <property type="evidence" value="ECO:0007669"/>
    <property type="project" value="InterPro"/>
</dbReference>
<evidence type="ECO:0000256" key="9">
    <source>
        <dbReference type="ARBA" id="ARBA00023136"/>
    </source>
</evidence>
<dbReference type="PROSITE" id="PS00409">
    <property type="entry name" value="PROKAR_NTER_METHYL"/>
    <property type="match status" value="1"/>
</dbReference>
<name>A0A0M9GIF2_9PSED</name>
<protein>
    <recommendedName>
        <fullName evidence="3">Type II secretion system protein J</fullName>
    </recommendedName>
</protein>
<comment type="subcellular location">
    <subcellularLocation>
        <location evidence="1">Cell inner membrane</location>
        <topology evidence="1">Single-pass membrane protein</topology>
    </subcellularLocation>
</comment>
<dbReference type="Proteomes" id="UP000037931">
    <property type="component" value="Unassembled WGS sequence"/>
</dbReference>
<evidence type="ECO:0000256" key="3">
    <source>
        <dbReference type="ARBA" id="ARBA00021539"/>
    </source>
</evidence>
<evidence type="ECO:0000256" key="5">
    <source>
        <dbReference type="ARBA" id="ARBA00022481"/>
    </source>
</evidence>
<keyword evidence="6" id="KW-0997">Cell inner membrane</keyword>
<evidence type="ECO:0000256" key="10">
    <source>
        <dbReference type="SAM" id="Phobius"/>
    </source>
</evidence>
<keyword evidence="4" id="KW-1003">Cell membrane</keyword>
<evidence type="ECO:0000313" key="12">
    <source>
        <dbReference type="Proteomes" id="UP000037931"/>
    </source>
</evidence>
<keyword evidence="9 10" id="KW-0472">Membrane</keyword>
<dbReference type="EMBL" id="JSYZ01000004">
    <property type="protein sequence ID" value="KPA92046.1"/>
    <property type="molecule type" value="Genomic_DNA"/>
</dbReference>
<keyword evidence="12" id="KW-1185">Reference proteome</keyword>
<dbReference type="AlphaFoldDB" id="A0A0M9GIF2"/>
<dbReference type="STRING" id="50340.PF66_01630"/>
<dbReference type="RefSeq" id="WP_054062366.1">
    <property type="nucleotide sequence ID" value="NZ_JSYZ01000004.1"/>
</dbReference>
<dbReference type="InterPro" id="IPR051621">
    <property type="entry name" value="T2SS_protein_J"/>
</dbReference>
<dbReference type="NCBIfam" id="TIGR02532">
    <property type="entry name" value="IV_pilin_GFxxxE"/>
    <property type="match status" value="1"/>
</dbReference>
<dbReference type="SUPFAM" id="SSF54523">
    <property type="entry name" value="Pili subunits"/>
    <property type="match status" value="2"/>
</dbReference>
<evidence type="ECO:0000256" key="7">
    <source>
        <dbReference type="ARBA" id="ARBA00022692"/>
    </source>
</evidence>
<proteinExistence type="inferred from homology"/>
<dbReference type="InterPro" id="IPR010055">
    <property type="entry name" value="T2SS_protein-GspJ"/>
</dbReference>
<evidence type="ECO:0000256" key="8">
    <source>
        <dbReference type="ARBA" id="ARBA00022989"/>
    </source>
</evidence>
<keyword evidence="5" id="KW-0488">Methylation</keyword>
<feature type="transmembrane region" description="Helical" evidence="10">
    <location>
        <begin position="7"/>
        <end position="27"/>
    </location>
</feature>
<evidence type="ECO:0000256" key="2">
    <source>
        <dbReference type="ARBA" id="ARBA00011084"/>
    </source>
</evidence>
<dbReference type="InterPro" id="IPR045584">
    <property type="entry name" value="Pilin-like"/>
</dbReference>
<comment type="similarity">
    <text evidence="2">Belongs to the GSP J family.</text>
</comment>
<dbReference type="GO" id="GO:0005886">
    <property type="term" value="C:plasma membrane"/>
    <property type="evidence" value="ECO:0007669"/>
    <property type="project" value="UniProtKB-SubCell"/>
</dbReference>
<dbReference type="PATRIC" id="fig|50340.43.peg.4787"/>
<dbReference type="GO" id="GO:0015627">
    <property type="term" value="C:type II protein secretion system complex"/>
    <property type="evidence" value="ECO:0007669"/>
    <property type="project" value="InterPro"/>
</dbReference>
<dbReference type="Pfam" id="PF07963">
    <property type="entry name" value="N_methyl"/>
    <property type="match status" value="1"/>
</dbReference>
<evidence type="ECO:0000256" key="6">
    <source>
        <dbReference type="ARBA" id="ARBA00022519"/>
    </source>
</evidence>
<dbReference type="OrthoDB" id="9794345at2"/>
<evidence type="ECO:0000256" key="1">
    <source>
        <dbReference type="ARBA" id="ARBA00004377"/>
    </source>
</evidence>
<evidence type="ECO:0000256" key="4">
    <source>
        <dbReference type="ARBA" id="ARBA00022475"/>
    </source>
</evidence>
<dbReference type="PANTHER" id="PTHR39583">
    <property type="entry name" value="TYPE II SECRETION SYSTEM PROTEIN J-RELATED"/>
    <property type="match status" value="1"/>
</dbReference>
<reference evidence="11 12" key="1">
    <citation type="journal article" date="2015" name="PLoS ONE">
        <title>Rice-Infecting Pseudomonas Genomes Are Highly Accessorized and Harbor Multiple Putative Virulence Mechanisms to Cause Sheath Brown Rot.</title>
        <authorList>
            <person name="Quibod I.L."/>
            <person name="Grande G."/>
            <person name="Oreiro E.G."/>
            <person name="Borja F.N."/>
            <person name="Dossa G.S."/>
            <person name="Mauleon R."/>
            <person name="Cruz C.V."/>
            <person name="Oliva R."/>
        </authorList>
    </citation>
    <scope>NUCLEOTIDE SEQUENCE [LARGE SCALE GENOMIC DNA]</scope>
    <source>
        <strain evidence="11 12">IRRI 6609</strain>
    </source>
</reference>
<organism evidence="11 12">
    <name type="scientific">Pseudomonas asplenii</name>
    <dbReference type="NCBI Taxonomy" id="53407"/>
    <lineage>
        <taxon>Bacteria</taxon>
        <taxon>Pseudomonadati</taxon>
        <taxon>Pseudomonadota</taxon>
        <taxon>Gammaproteobacteria</taxon>
        <taxon>Pseudomonadales</taxon>
        <taxon>Pseudomonadaceae</taxon>
        <taxon>Pseudomonas</taxon>
    </lineage>
</organism>
<gene>
    <name evidence="11" type="ORF">PF66_01630</name>
</gene>
<accession>A0A0M9GIF2</accession>
<dbReference type="PANTHER" id="PTHR39583:SF2">
    <property type="entry name" value="TYPE II SECRETION SYSTEM PROTEIN J"/>
    <property type="match status" value="1"/>
</dbReference>
<evidence type="ECO:0000313" key="11">
    <source>
        <dbReference type="EMBL" id="KPA92046.1"/>
    </source>
</evidence>